<accession>A0ACC3D570</accession>
<name>A0ACC3D570_9PEZI</name>
<dbReference type="EMBL" id="JAWDJW010007588">
    <property type="protein sequence ID" value="KAK3061859.1"/>
    <property type="molecule type" value="Genomic_DNA"/>
</dbReference>
<reference evidence="1" key="1">
    <citation type="submission" date="2024-09" db="EMBL/GenBank/DDBJ databases">
        <title>Black Yeasts Isolated from many extreme environments.</title>
        <authorList>
            <person name="Coleine C."/>
            <person name="Stajich J.E."/>
            <person name="Selbmann L."/>
        </authorList>
    </citation>
    <scope>NUCLEOTIDE SEQUENCE</scope>
    <source>
        <strain evidence="1">CCFEE 5737</strain>
    </source>
</reference>
<protein>
    <submittedName>
        <fullName evidence="1">Uncharacterized protein</fullName>
    </submittedName>
</protein>
<organism evidence="1 2">
    <name type="scientific">Coniosporium uncinatum</name>
    <dbReference type="NCBI Taxonomy" id="93489"/>
    <lineage>
        <taxon>Eukaryota</taxon>
        <taxon>Fungi</taxon>
        <taxon>Dikarya</taxon>
        <taxon>Ascomycota</taxon>
        <taxon>Pezizomycotina</taxon>
        <taxon>Dothideomycetes</taxon>
        <taxon>Dothideomycetes incertae sedis</taxon>
        <taxon>Coniosporium</taxon>
    </lineage>
</organism>
<evidence type="ECO:0000313" key="2">
    <source>
        <dbReference type="Proteomes" id="UP001186974"/>
    </source>
</evidence>
<proteinExistence type="predicted"/>
<keyword evidence="2" id="KW-1185">Reference proteome</keyword>
<evidence type="ECO:0000313" key="1">
    <source>
        <dbReference type="EMBL" id="KAK3061859.1"/>
    </source>
</evidence>
<sequence length="319" mass="35524">ASTVVAKDPPPTKPGFTGLHSFAEFGRSRLNSGRSARSIGKSTIVSRTTIERPVTQSLSCQCTSRKPPASALDDPSSPPKAPSSAANKQWTSCWRGQDTNYIMPDTFPLPKAPNNFSNFKRACERPGISSWDRYLLEVSYKKACCLEESPPKLADRKADLNPEMDNLYGHHRYWELPAIDDTEDEAAATSPDAVDWEYIHTFPRCIIFGAIDAGVKKGYVHDQKQGTIKTQRIKWLGPSSDWASNEEGKRVRKDNGETWKQWEKKAPYKKMQTLPGGSSSSSATGGTGSSSMMMAQRKTQRPPEPNYPLFRPQLLPKLR</sequence>
<gene>
    <name evidence="1" type="ORF">LTS18_005297</name>
</gene>
<feature type="non-terminal residue" evidence="1">
    <location>
        <position position="1"/>
    </location>
</feature>
<dbReference type="Proteomes" id="UP001186974">
    <property type="component" value="Unassembled WGS sequence"/>
</dbReference>
<comment type="caution">
    <text evidence="1">The sequence shown here is derived from an EMBL/GenBank/DDBJ whole genome shotgun (WGS) entry which is preliminary data.</text>
</comment>